<dbReference type="Proteomes" id="UP000027361">
    <property type="component" value="Unassembled WGS sequence"/>
</dbReference>
<dbReference type="AlphaFoldDB" id="A0A066VRT7"/>
<gene>
    <name evidence="2" type="ORF">K437DRAFT_155241</name>
</gene>
<proteinExistence type="predicted"/>
<dbReference type="HOGENOM" id="CLU_878701_0_0_1"/>
<feature type="non-terminal residue" evidence="2">
    <location>
        <position position="1"/>
    </location>
</feature>
<dbReference type="RefSeq" id="XP_013242215.1">
    <property type="nucleotide sequence ID" value="XM_013386761.1"/>
</dbReference>
<sequence length="317" mass="33463">CAHTLRDSASSLLQRWDAQRAHVQNASPYEGEEEDKEGVAFAITRTGHIYPIVTLVSSLPNAGLVLCQLAEQPLSVSKVDGIARQVFQQQQEQLEQPSGIRTLPLCPYPATVGSEVAVSSSRGFEDDSGTILPAWYFDPCPPSSSNSRSSLRIDPARSRWGRARLVTYKTPLGEEAHTGTYDSLHSAEFQLLETSSHNPPALQNLTLSGAANAPAGGTGDGSSSAGAAGTLARENSTRGQALLADSAFSSCGRKRLPSFPPRGSSGGPVVDVKTGSIVGVVRGTKMSVLEGKRGDAIPAEKVFEFFALPGFGDPGRK</sequence>
<reference evidence="2 3" key="1">
    <citation type="submission" date="2014-05" db="EMBL/GenBank/DDBJ databases">
        <title>Draft genome sequence of a rare smut relative, Tilletiaria anomala UBC 951.</title>
        <authorList>
            <consortium name="DOE Joint Genome Institute"/>
            <person name="Toome M."/>
            <person name="Kuo A."/>
            <person name="Henrissat B."/>
            <person name="Lipzen A."/>
            <person name="Tritt A."/>
            <person name="Yoshinaga Y."/>
            <person name="Zane M."/>
            <person name="Barry K."/>
            <person name="Grigoriev I.V."/>
            <person name="Spatafora J.W."/>
            <person name="Aimea M.C."/>
        </authorList>
    </citation>
    <scope>NUCLEOTIDE SEQUENCE [LARGE SCALE GENOMIC DNA]</scope>
    <source>
        <strain evidence="2 3">UBC 951</strain>
    </source>
</reference>
<dbReference type="STRING" id="1037660.A0A066VRT7"/>
<feature type="region of interest" description="Disordered" evidence="1">
    <location>
        <begin position="197"/>
        <end position="233"/>
    </location>
</feature>
<name>A0A066VRT7_TILAU</name>
<dbReference type="GeneID" id="25261686"/>
<evidence type="ECO:0000256" key="1">
    <source>
        <dbReference type="SAM" id="MobiDB-lite"/>
    </source>
</evidence>
<dbReference type="EMBL" id="JMSN01000065">
    <property type="protein sequence ID" value="KDN42978.1"/>
    <property type="molecule type" value="Genomic_DNA"/>
</dbReference>
<evidence type="ECO:0000313" key="2">
    <source>
        <dbReference type="EMBL" id="KDN42978.1"/>
    </source>
</evidence>
<organism evidence="2 3">
    <name type="scientific">Tilletiaria anomala (strain ATCC 24038 / CBS 436.72 / UBC 951)</name>
    <dbReference type="NCBI Taxonomy" id="1037660"/>
    <lineage>
        <taxon>Eukaryota</taxon>
        <taxon>Fungi</taxon>
        <taxon>Dikarya</taxon>
        <taxon>Basidiomycota</taxon>
        <taxon>Ustilaginomycotina</taxon>
        <taxon>Exobasidiomycetes</taxon>
        <taxon>Georgefischeriales</taxon>
        <taxon>Tilletiariaceae</taxon>
        <taxon>Tilletiaria</taxon>
    </lineage>
</organism>
<dbReference type="InParanoid" id="A0A066VRT7"/>
<evidence type="ECO:0008006" key="4">
    <source>
        <dbReference type="Google" id="ProtNLM"/>
    </source>
</evidence>
<accession>A0A066VRT7</accession>
<feature type="compositionally biased region" description="Low complexity" evidence="1">
    <location>
        <begin position="221"/>
        <end position="232"/>
    </location>
</feature>
<feature type="compositionally biased region" description="Polar residues" evidence="1">
    <location>
        <begin position="197"/>
        <end position="209"/>
    </location>
</feature>
<dbReference type="OrthoDB" id="10054765at2759"/>
<comment type="caution">
    <text evidence="2">The sequence shown here is derived from an EMBL/GenBank/DDBJ whole genome shotgun (WGS) entry which is preliminary data.</text>
</comment>
<evidence type="ECO:0000313" key="3">
    <source>
        <dbReference type="Proteomes" id="UP000027361"/>
    </source>
</evidence>
<protein>
    <recommendedName>
        <fullName evidence="4">Trypsin-like serine protease</fullName>
    </recommendedName>
</protein>
<keyword evidence="3" id="KW-1185">Reference proteome</keyword>